<sequence>MARSRLSCGIAALGLSAALAVPAVALDAPQSPTAYDQAVFFFAGRMHDGFFGESFNPVGVDYEDNFVLGAGYQQFHGTWHGIALGVEAGLAARFGEAGSVEAWGGGVARFDMVDLGPVRVSPALTFGLSLASGTIGIETERSDAIGGAPPVLFYLAPELNFSLIEQPQTEIFWRVQHRSGGFGTIAHIDGSNANVLGLRHRF</sequence>
<proteinExistence type="predicted"/>
<feature type="signal peptide" evidence="1">
    <location>
        <begin position="1"/>
        <end position="25"/>
    </location>
</feature>
<evidence type="ECO:0000313" key="2">
    <source>
        <dbReference type="EMBL" id="RUT29427.1"/>
    </source>
</evidence>
<name>A0A433X5W3_9HYPH</name>
<dbReference type="OrthoDB" id="323914at2"/>
<evidence type="ECO:0000313" key="3">
    <source>
        <dbReference type="Proteomes" id="UP000281547"/>
    </source>
</evidence>
<dbReference type="RefSeq" id="WP_127189416.1">
    <property type="nucleotide sequence ID" value="NZ_RZNJ01000005.1"/>
</dbReference>
<reference evidence="2 3" key="1">
    <citation type="journal article" date="2016" name="Int. J. Syst. Evol. Microbiol.">
        <title>Arsenicitalea aurantiaca gen. nov., sp. nov., a new member of the family Hyphomicrobiaceae, isolated from high-arsenic sediment.</title>
        <authorList>
            <person name="Mu Y."/>
            <person name="Zhou L."/>
            <person name="Zeng X.C."/>
            <person name="Liu L."/>
            <person name="Pan Y."/>
            <person name="Chen X."/>
            <person name="Wang J."/>
            <person name="Li S."/>
            <person name="Li W.J."/>
            <person name="Wang Y."/>
        </authorList>
    </citation>
    <scope>NUCLEOTIDE SEQUENCE [LARGE SCALE GENOMIC DNA]</scope>
    <source>
        <strain evidence="2 3">42-50</strain>
    </source>
</reference>
<feature type="chain" id="PRO_5019050767" description="Acyloxyacyl hydrolase" evidence="1">
    <location>
        <begin position="26"/>
        <end position="202"/>
    </location>
</feature>
<dbReference type="AlphaFoldDB" id="A0A433X5W3"/>
<protein>
    <recommendedName>
        <fullName evidence="4">Acyloxyacyl hydrolase</fullName>
    </recommendedName>
</protein>
<dbReference type="EMBL" id="RZNJ01000005">
    <property type="protein sequence ID" value="RUT29427.1"/>
    <property type="molecule type" value="Genomic_DNA"/>
</dbReference>
<keyword evidence="3" id="KW-1185">Reference proteome</keyword>
<evidence type="ECO:0000256" key="1">
    <source>
        <dbReference type="SAM" id="SignalP"/>
    </source>
</evidence>
<dbReference type="Proteomes" id="UP000281547">
    <property type="component" value="Unassembled WGS sequence"/>
</dbReference>
<accession>A0A433X5W3</accession>
<organism evidence="2 3">
    <name type="scientific">Arsenicitalea aurantiaca</name>
    <dbReference type="NCBI Taxonomy" id="1783274"/>
    <lineage>
        <taxon>Bacteria</taxon>
        <taxon>Pseudomonadati</taxon>
        <taxon>Pseudomonadota</taxon>
        <taxon>Alphaproteobacteria</taxon>
        <taxon>Hyphomicrobiales</taxon>
        <taxon>Devosiaceae</taxon>
        <taxon>Arsenicitalea</taxon>
    </lineage>
</organism>
<evidence type="ECO:0008006" key="4">
    <source>
        <dbReference type="Google" id="ProtNLM"/>
    </source>
</evidence>
<keyword evidence="1" id="KW-0732">Signal</keyword>
<comment type="caution">
    <text evidence="2">The sequence shown here is derived from an EMBL/GenBank/DDBJ whole genome shotgun (WGS) entry which is preliminary data.</text>
</comment>
<gene>
    <name evidence="2" type="ORF">EMQ25_15035</name>
</gene>